<reference evidence="10" key="1">
    <citation type="journal article" date="2014" name="Int. J. Syst. Evol. Microbiol.">
        <title>Complete genome sequence of Corynebacterium casei LMG S-19264T (=DSM 44701T), isolated from a smear-ripened cheese.</title>
        <authorList>
            <consortium name="US DOE Joint Genome Institute (JGI-PGF)"/>
            <person name="Walter F."/>
            <person name="Albersmeier A."/>
            <person name="Kalinowski J."/>
            <person name="Ruckert C."/>
        </authorList>
    </citation>
    <scope>NUCLEOTIDE SEQUENCE</scope>
    <source>
        <strain evidence="10">CGMCC 1.15085</strain>
    </source>
</reference>
<sequence>MNVALLILVIFFAASLGLGLWSRRGKDMDMEGWSVGGRNLGSIIVFLLLAGEIYTTFTFLGASGWAYAHGGAAYYILCYGSLAYVISYWLAPAIWRYGKQMRLLSQPDWWVSKYKSRTSGTVVAIVGIVAMIPYLELQLAGLGIIVNATSYGKISTTTAEWCGAVALVAYVVVSGIHSAASNAVVKDIIVLVIVVALGIYLPLHLGGGFEHLFQQLEGNGLPDAWAKGGVSLRLSENGYDMGWFVTNVLMSTLGFFMWPHYFGAVYAADNPKTFRRNAVLLPLYQLVILFVFFIGFTAALALKVVPDGGANNALLEIVTQELPQWLVGLVGAAGLFCALVPGAMLLTTCGTSISTNLYKPLFPKASAASARIVAKVSVPVVALVALYLLFQGGQAIVSLLLLGYAFVTQLLPSMLASLLKKNPVSSWGATAGMVVGVLLVTWFSLDSSVYHDGVTTFGFLPDPLQHTAIGIVALVANIIVMVAVSAVTPGSRPEPDEGPAPQRLATVTGG</sequence>
<feature type="transmembrane region" description="Helical" evidence="9">
    <location>
        <begin position="43"/>
        <end position="67"/>
    </location>
</feature>
<feature type="transmembrane region" description="Helical" evidence="9">
    <location>
        <begin position="283"/>
        <end position="305"/>
    </location>
</feature>
<proteinExistence type="inferred from homology"/>
<feature type="transmembrane region" description="Helical" evidence="9">
    <location>
        <begin position="396"/>
        <end position="419"/>
    </location>
</feature>
<dbReference type="Proteomes" id="UP000636793">
    <property type="component" value="Unassembled WGS sequence"/>
</dbReference>
<dbReference type="PANTHER" id="PTHR48086:SF8">
    <property type="entry name" value="MONOCARBOXYLIC ACID PERMEASE"/>
    <property type="match status" value="1"/>
</dbReference>
<dbReference type="InterPro" id="IPR001734">
    <property type="entry name" value="Na/solute_symporter"/>
</dbReference>
<dbReference type="PROSITE" id="PS50283">
    <property type="entry name" value="NA_SOLUT_SYMP_3"/>
    <property type="match status" value="1"/>
</dbReference>
<dbReference type="EMBL" id="BMHI01000001">
    <property type="protein sequence ID" value="GGB19852.1"/>
    <property type="molecule type" value="Genomic_DNA"/>
</dbReference>
<feature type="transmembrane region" description="Helical" evidence="9">
    <location>
        <begin position="158"/>
        <end position="176"/>
    </location>
</feature>
<evidence type="ECO:0000313" key="11">
    <source>
        <dbReference type="Proteomes" id="UP000636793"/>
    </source>
</evidence>
<dbReference type="InterPro" id="IPR050277">
    <property type="entry name" value="Sodium:Solute_Symporter"/>
</dbReference>
<evidence type="ECO:0000256" key="7">
    <source>
        <dbReference type="RuleBase" id="RU362091"/>
    </source>
</evidence>
<keyword evidence="6 9" id="KW-0472">Membrane</keyword>
<comment type="subcellular location">
    <subcellularLocation>
        <location evidence="1">Membrane</location>
        <topology evidence="1">Multi-pass membrane protein</topology>
    </subcellularLocation>
</comment>
<dbReference type="GO" id="GO:0022857">
    <property type="term" value="F:transmembrane transporter activity"/>
    <property type="evidence" value="ECO:0007669"/>
    <property type="project" value="InterPro"/>
</dbReference>
<accession>A0A916SYX9</accession>
<feature type="transmembrane region" description="Helical" evidence="9">
    <location>
        <begin position="426"/>
        <end position="445"/>
    </location>
</feature>
<comment type="similarity">
    <text evidence="2 7">Belongs to the sodium:solute symporter (SSF) (TC 2.A.21) family.</text>
</comment>
<feature type="transmembrane region" description="Helical" evidence="9">
    <location>
        <begin position="325"/>
        <end position="351"/>
    </location>
</feature>
<dbReference type="PANTHER" id="PTHR48086">
    <property type="entry name" value="SODIUM/PROLINE SYMPORTER-RELATED"/>
    <property type="match status" value="1"/>
</dbReference>
<protein>
    <submittedName>
        <fullName evidence="10">Symporter YhjB</fullName>
    </submittedName>
</protein>
<feature type="transmembrane region" description="Helical" evidence="9">
    <location>
        <begin position="188"/>
        <end position="205"/>
    </location>
</feature>
<feature type="transmembrane region" description="Helical" evidence="9">
    <location>
        <begin position="465"/>
        <end position="487"/>
    </location>
</feature>
<evidence type="ECO:0000256" key="6">
    <source>
        <dbReference type="ARBA" id="ARBA00023136"/>
    </source>
</evidence>
<dbReference type="Pfam" id="PF00474">
    <property type="entry name" value="SSF"/>
    <property type="match status" value="1"/>
</dbReference>
<dbReference type="InterPro" id="IPR038377">
    <property type="entry name" value="Na/Glc_symporter_sf"/>
</dbReference>
<organism evidence="10 11">
    <name type="scientific">Flexivirga endophytica</name>
    <dbReference type="NCBI Taxonomy" id="1849103"/>
    <lineage>
        <taxon>Bacteria</taxon>
        <taxon>Bacillati</taxon>
        <taxon>Actinomycetota</taxon>
        <taxon>Actinomycetes</taxon>
        <taxon>Micrococcales</taxon>
        <taxon>Dermacoccaceae</taxon>
        <taxon>Flexivirga</taxon>
    </lineage>
</organism>
<feature type="transmembrane region" description="Helical" evidence="9">
    <location>
        <begin position="122"/>
        <end position="146"/>
    </location>
</feature>
<gene>
    <name evidence="10" type="primary">yhjB</name>
    <name evidence="10" type="ORF">GCM10011492_07150</name>
</gene>
<evidence type="ECO:0000256" key="9">
    <source>
        <dbReference type="SAM" id="Phobius"/>
    </source>
</evidence>
<dbReference type="RefSeq" id="WP_188835548.1">
    <property type="nucleotide sequence ID" value="NZ_BMHI01000001.1"/>
</dbReference>
<reference evidence="10" key="2">
    <citation type="submission" date="2020-09" db="EMBL/GenBank/DDBJ databases">
        <authorList>
            <person name="Sun Q."/>
            <person name="Zhou Y."/>
        </authorList>
    </citation>
    <scope>NUCLEOTIDE SEQUENCE</scope>
    <source>
        <strain evidence="10">CGMCC 1.15085</strain>
    </source>
</reference>
<keyword evidence="3" id="KW-0813">Transport</keyword>
<feature type="transmembrane region" description="Helical" evidence="9">
    <location>
        <begin position="73"/>
        <end position="95"/>
    </location>
</feature>
<feature type="transmembrane region" description="Helical" evidence="9">
    <location>
        <begin position="241"/>
        <end position="262"/>
    </location>
</feature>
<name>A0A916SYX9_9MICO</name>
<evidence type="ECO:0000256" key="2">
    <source>
        <dbReference type="ARBA" id="ARBA00006434"/>
    </source>
</evidence>
<dbReference type="Gene3D" id="1.20.1730.10">
    <property type="entry name" value="Sodium/glucose cotransporter"/>
    <property type="match status" value="1"/>
</dbReference>
<evidence type="ECO:0000256" key="5">
    <source>
        <dbReference type="ARBA" id="ARBA00022989"/>
    </source>
</evidence>
<evidence type="ECO:0000256" key="4">
    <source>
        <dbReference type="ARBA" id="ARBA00022692"/>
    </source>
</evidence>
<keyword evidence="11" id="KW-1185">Reference proteome</keyword>
<dbReference type="CDD" id="cd10322">
    <property type="entry name" value="SLC5sbd"/>
    <property type="match status" value="1"/>
</dbReference>
<keyword evidence="5 9" id="KW-1133">Transmembrane helix</keyword>
<keyword evidence="4 9" id="KW-0812">Transmembrane</keyword>
<feature type="transmembrane region" description="Helical" evidence="9">
    <location>
        <begin position="372"/>
        <end position="390"/>
    </location>
</feature>
<evidence type="ECO:0000313" key="10">
    <source>
        <dbReference type="EMBL" id="GGB19852.1"/>
    </source>
</evidence>
<feature type="region of interest" description="Disordered" evidence="8">
    <location>
        <begin position="489"/>
        <end position="510"/>
    </location>
</feature>
<dbReference type="AlphaFoldDB" id="A0A916SYX9"/>
<feature type="transmembrane region" description="Helical" evidence="9">
    <location>
        <begin position="6"/>
        <end position="22"/>
    </location>
</feature>
<evidence type="ECO:0000256" key="1">
    <source>
        <dbReference type="ARBA" id="ARBA00004141"/>
    </source>
</evidence>
<dbReference type="GO" id="GO:0005886">
    <property type="term" value="C:plasma membrane"/>
    <property type="evidence" value="ECO:0007669"/>
    <property type="project" value="TreeGrafter"/>
</dbReference>
<evidence type="ECO:0000256" key="8">
    <source>
        <dbReference type="SAM" id="MobiDB-lite"/>
    </source>
</evidence>
<evidence type="ECO:0000256" key="3">
    <source>
        <dbReference type="ARBA" id="ARBA00022448"/>
    </source>
</evidence>
<comment type="caution">
    <text evidence="10">The sequence shown here is derived from an EMBL/GenBank/DDBJ whole genome shotgun (WGS) entry which is preliminary data.</text>
</comment>